<dbReference type="KEGG" id="vg:10328684"/>
<gene>
    <name evidence="1" type="ORF">SSSM7_115</name>
</gene>
<dbReference type="RefSeq" id="YP_004324168.1">
    <property type="nucleotide sequence ID" value="NC_015287.1"/>
</dbReference>
<dbReference type="EMBL" id="GU071098">
    <property type="protein sequence ID" value="ADO98181.1"/>
    <property type="molecule type" value="Genomic_DNA"/>
</dbReference>
<evidence type="ECO:0000313" key="2">
    <source>
        <dbReference type="Proteomes" id="UP000006527"/>
    </source>
</evidence>
<proteinExistence type="predicted"/>
<evidence type="ECO:0000313" key="1">
    <source>
        <dbReference type="EMBL" id="ADO98181.1"/>
    </source>
</evidence>
<accession>E3SL33</accession>
<dbReference type="Proteomes" id="UP000006527">
    <property type="component" value="Segment"/>
</dbReference>
<dbReference type="OrthoDB" id="39508at10239"/>
<sequence>MASYSSYKKINGDQLEDNTLNASSFSGSPNCTYGVKWVFGIMCRCSPGCCCNWTVPSGVGNMWIQAWGAGGNGTGACSCNRCQHYQSGGGGYYNSKMIQTNSNCSYTVCAAGVYRCLSRECYGCVGCSSYVNGHNLSNFCAIGGCRGNANPSWSTSCNSLNTCCRQPGNNGGDFGIGNHGSIWSASRHDTYRGWCHCYHYGQRPTSAPLIGTQVTQSIRECWIRCGCWIVPYGHGGQSAMTTYCGRCCGQGGTGGGGLVKITYF</sequence>
<organism evidence="1 2">
    <name type="scientific">Synechococcus phage S-SSM7</name>
    <dbReference type="NCBI Taxonomy" id="445686"/>
    <lineage>
        <taxon>Viruses</taxon>
        <taxon>Duplodnaviria</taxon>
        <taxon>Heunggongvirae</taxon>
        <taxon>Uroviricota</taxon>
        <taxon>Caudoviricetes</taxon>
        <taxon>Pantevenvirales</taxon>
        <taxon>Kyanoviridae</taxon>
        <taxon>Lipsvirus</taxon>
        <taxon>Lipsvirus ssm7</taxon>
    </lineage>
</organism>
<keyword evidence="2" id="KW-1185">Reference proteome</keyword>
<reference evidence="1 2" key="1">
    <citation type="journal article" date="2010" name="Environ. Microbiol.">
        <title>Genomic analysis of oceanic cyanobacterial myoviruses compared with T4-like myoviruses from diverse hosts and environments.</title>
        <authorList>
            <person name="Sullivan M.B."/>
            <person name="Huang K.H."/>
            <person name="Ignacio-Espinoza J.C."/>
            <person name="Berlin A.M."/>
            <person name="Kelly L."/>
            <person name="Weigele P.R."/>
            <person name="DeFrancesco A.S."/>
            <person name="Kern S.E."/>
            <person name="Thompson L.R."/>
            <person name="Young S."/>
            <person name="Yandava C."/>
            <person name="Fu R."/>
            <person name="Krastins B."/>
            <person name="Chase M."/>
            <person name="Sarracino D."/>
            <person name="Osburne M.S."/>
            <person name="Henn M.R."/>
            <person name="Chisholm S.W."/>
        </authorList>
    </citation>
    <scope>NUCLEOTIDE SEQUENCE [LARGE SCALE GENOMIC DNA]</scope>
    <source>
        <strain evidence="1">8109-3</strain>
    </source>
</reference>
<protein>
    <submittedName>
        <fullName evidence="1">Uncharacterized protein</fullName>
    </submittedName>
</protein>
<name>E3SL33_9CAUD</name>
<dbReference type="GeneID" id="10328684"/>